<organism evidence="12 13">
    <name type="scientific">Panicum virgatum</name>
    <name type="common">Blackwell switchgrass</name>
    <dbReference type="NCBI Taxonomy" id="38727"/>
    <lineage>
        <taxon>Eukaryota</taxon>
        <taxon>Viridiplantae</taxon>
        <taxon>Streptophyta</taxon>
        <taxon>Embryophyta</taxon>
        <taxon>Tracheophyta</taxon>
        <taxon>Spermatophyta</taxon>
        <taxon>Magnoliopsida</taxon>
        <taxon>Liliopsida</taxon>
        <taxon>Poales</taxon>
        <taxon>Poaceae</taxon>
        <taxon>PACMAD clade</taxon>
        <taxon>Panicoideae</taxon>
        <taxon>Panicodae</taxon>
        <taxon>Paniceae</taxon>
        <taxon>Panicinae</taxon>
        <taxon>Panicum</taxon>
        <taxon>Panicum sect. Hiantes</taxon>
    </lineage>
</organism>
<protein>
    <recommendedName>
        <fullName evidence="14">Cation efflux protein cytoplasmic domain-containing protein</fullName>
    </recommendedName>
</protein>
<dbReference type="InterPro" id="IPR027470">
    <property type="entry name" value="Cation_efflux_CTD"/>
</dbReference>
<comment type="function">
    <text evidence="1">Involved in sequestration of excess metal in the cytoplasm into vacuoles to maintain metal homeostasis.</text>
</comment>
<dbReference type="FunFam" id="1.20.1510.10:FF:000023">
    <property type="entry name" value="Metal tolerance protein C1"/>
    <property type="match status" value="1"/>
</dbReference>
<dbReference type="InterPro" id="IPR058533">
    <property type="entry name" value="Cation_efflux_TM"/>
</dbReference>
<reference evidence="12" key="1">
    <citation type="submission" date="2020-05" db="EMBL/GenBank/DDBJ databases">
        <title>WGS assembly of Panicum virgatum.</title>
        <authorList>
            <person name="Lovell J.T."/>
            <person name="Jenkins J."/>
            <person name="Shu S."/>
            <person name="Juenger T.E."/>
            <person name="Schmutz J."/>
        </authorList>
    </citation>
    <scope>NUCLEOTIDE SEQUENCE</scope>
    <source>
        <strain evidence="12">AP13</strain>
    </source>
</reference>
<keyword evidence="4" id="KW-0813">Transport</keyword>
<evidence type="ECO:0000256" key="9">
    <source>
        <dbReference type="SAM" id="MobiDB-lite"/>
    </source>
</evidence>
<dbReference type="Proteomes" id="UP000823388">
    <property type="component" value="Chromosome 9K"/>
</dbReference>
<dbReference type="SUPFAM" id="SSF160240">
    <property type="entry name" value="Cation efflux protein cytoplasmic domain-like"/>
    <property type="match status" value="1"/>
</dbReference>
<keyword evidence="13" id="KW-1185">Reference proteome</keyword>
<dbReference type="PANTHER" id="PTHR43840">
    <property type="entry name" value="MITOCHONDRIAL METAL TRANSPORTER 1-RELATED"/>
    <property type="match status" value="1"/>
</dbReference>
<comment type="subcellular location">
    <subcellularLocation>
        <location evidence="2">Vacuole membrane</location>
        <topology evidence="2">Multi-pass membrane protein</topology>
    </subcellularLocation>
</comment>
<proteinExistence type="inferred from homology"/>
<evidence type="ECO:0000313" key="12">
    <source>
        <dbReference type="EMBL" id="KAG2551961.1"/>
    </source>
</evidence>
<evidence type="ECO:0000256" key="8">
    <source>
        <dbReference type="ARBA" id="ARBA00023136"/>
    </source>
</evidence>
<dbReference type="AlphaFoldDB" id="A0A8T0NPS7"/>
<feature type="non-terminal residue" evidence="12">
    <location>
        <position position="456"/>
    </location>
</feature>
<sequence length="456" mass="48523">MGFRFARLAARAAASRQAPPHAASSARPALAPPASPAEPRCGPHWLVPARGHAGHSHHHGGDGGGETSERIFRLGLAADVALTVGKAVTGYLSGSTAIVADAAHSLSDIVLSGVALLSYRSAKAPKDREHPYGHGKFESLGALGISSMLLVTSGGIAWHAFEVLQGVLSSAPDIISNTLHGHHDHGSGDHHHGIDLEHPVLALSMTTLAISVKEGSFFAYKLIHHHADAISSVVALVGVGGSILGLPLLDPLAGLIVSGMILKAGIQTGYESVLELVDAAVDPSLLEPIRKTILKVDGVKGCHRLRGRKAGTSLYLDVHIEVYSFLSVSAAHDIGETIRHQIQKEHNQVAEVFIHIDPSYSMGPNLNLKRALNNSDIRNSEAIPWQQSAEAIVSNIISSHFSKKMSLEHLMLHYVQGRVLLQVQVSMSPELLIRDAMEVAKQAEEEILRADANISQ</sequence>
<accession>A0A8T0NPS7</accession>
<evidence type="ECO:0008006" key="14">
    <source>
        <dbReference type="Google" id="ProtNLM"/>
    </source>
</evidence>
<feature type="domain" description="Cation efflux protein transmembrane" evidence="10">
    <location>
        <begin position="74"/>
        <end position="277"/>
    </location>
</feature>
<dbReference type="FunFam" id="3.30.70.1350:FF:000008">
    <property type="entry name" value="Metal tolerance protein C1"/>
    <property type="match status" value="1"/>
</dbReference>
<dbReference type="EMBL" id="CM029053">
    <property type="protein sequence ID" value="KAG2551961.1"/>
    <property type="molecule type" value="Genomic_DNA"/>
</dbReference>
<dbReference type="Gene3D" id="1.20.1510.10">
    <property type="entry name" value="Cation efflux protein transmembrane domain"/>
    <property type="match status" value="1"/>
</dbReference>
<name>A0A8T0NPS7_PANVG</name>
<dbReference type="Pfam" id="PF01545">
    <property type="entry name" value="Cation_efflux"/>
    <property type="match status" value="1"/>
</dbReference>
<evidence type="ECO:0000313" key="13">
    <source>
        <dbReference type="Proteomes" id="UP000823388"/>
    </source>
</evidence>
<comment type="caution">
    <text evidence="12">The sequence shown here is derived from an EMBL/GenBank/DDBJ whole genome shotgun (WGS) entry which is preliminary data.</text>
</comment>
<evidence type="ECO:0000259" key="11">
    <source>
        <dbReference type="Pfam" id="PF16916"/>
    </source>
</evidence>
<evidence type="ECO:0000259" key="10">
    <source>
        <dbReference type="Pfam" id="PF01545"/>
    </source>
</evidence>
<keyword evidence="6" id="KW-0812">Transmembrane</keyword>
<comment type="similarity">
    <text evidence="3">Belongs to the cation diffusion facilitator (CDF) transporter (TC 2.A.4) family. SLC30A subfamily.</text>
</comment>
<dbReference type="InterPro" id="IPR002524">
    <property type="entry name" value="Cation_efflux"/>
</dbReference>
<evidence type="ECO:0000256" key="5">
    <source>
        <dbReference type="ARBA" id="ARBA00022554"/>
    </source>
</evidence>
<gene>
    <name evidence="12" type="ORF">PVAP13_9KG441400</name>
</gene>
<feature type="domain" description="Cation efflux protein cytoplasmic" evidence="11">
    <location>
        <begin position="283"/>
        <end position="358"/>
    </location>
</feature>
<dbReference type="NCBIfam" id="TIGR01297">
    <property type="entry name" value="CDF"/>
    <property type="match status" value="1"/>
</dbReference>
<feature type="compositionally biased region" description="Low complexity" evidence="9">
    <location>
        <begin position="14"/>
        <end position="29"/>
    </location>
</feature>
<feature type="region of interest" description="Disordered" evidence="9">
    <location>
        <begin position="14"/>
        <end position="66"/>
    </location>
</feature>
<dbReference type="SUPFAM" id="SSF161111">
    <property type="entry name" value="Cation efflux protein transmembrane domain-like"/>
    <property type="match status" value="1"/>
</dbReference>
<dbReference type="GO" id="GO:0008324">
    <property type="term" value="F:monoatomic cation transmembrane transporter activity"/>
    <property type="evidence" value="ECO:0007669"/>
    <property type="project" value="InterPro"/>
</dbReference>
<dbReference type="InterPro" id="IPR050291">
    <property type="entry name" value="CDF_Transporter"/>
</dbReference>
<evidence type="ECO:0000256" key="2">
    <source>
        <dbReference type="ARBA" id="ARBA00004128"/>
    </source>
</evidence>
<evidence type="ECO:0000256" key="4">
    <source>
        <dbReference type="ARBA" id="ARBA00022448"/>
    </source>
</evidence>
<evidence type="ECO:0000256" key="3">
    <source>
        <dbReference type="ARBA" id="ARBA00008873"/>
    </source>
</evidence>
<dbReference type="PANTHER" id="PTHR43840:SF15">
    <property type="entry name" value="MITOCHONDRIAL METAL TRANSPORTER 1-RELATED"/>
    <property type="match status" value="1"/>
</dbReference>
<dbReference type="GO" id="GO:0005774">
    <property type="term" value="C:vacuolar membrane"/>
    <property type="evidence" value="ECO:0007669"/>
    <property type="project" value="UniProtKB-SubCell"/>
</dbReference>
<keyword evidence="5" id="KW-0926">Vacuole</keyword>
<dbReference type="InterPro" id="IPR036837">
    <property type="entry name" value="Cation_efflux_CTD_sf"/>
</dbReference>
<dbReference type="Gene3D" id="3.30.70.1350">
    <property type="entry name" value="Cation efflux protein, cytoplasmic domain"/>
    <property type="match status" value="1"/>
</dbReference>
<dbReference type="InterPro" id="IPR027469">
    <property type="entry name" value="Cation_efflux_TMD_sf"/>
</dbReference>
<evidence type="ECO:0000256" key="1">
    <source>
        <dbReference type="ARBA" id="ARBA00003168"/>
    </source>
</evidence>
<keyword evidence="8" id="KW-0472">Membrane</keyword>
<keyword evidence="7" id="KW-1133">Transmembrane helix</keyword>
<dbReference type="Pfam" id="PF16916">
    <property type="entry name" value="ZT_dimer"/>
    <property type="match status" value="1"/>
</dbReference>
<evidence type="ECO:0000256" key="7">
    <source>
        <dbReference type="ARBA" id="ARBA00022989"/>
    </source>
</evidence>
<evidence type="ECO:0000256" key="6">
    <source>
        <dbReference type="ARBA" id="ARBA00022692"/>
    </source>
</evidence>